<protein>
    <recommendedName>
        <fullName evidence="3">CRISPR-associated protein, Cmr3 family</fullName>
    </recommendedName>
</protein>
<dbReference type="InterPro" id="IPR019117">
    <property type="entry name" value="CRISPR-assoc_protein_Cmr3"/>
</dbReference>
<gene>
    <name evidence="1" type="ordered locus">Daud_1822</name>
</gene>
<name>B1I5K9_DESAP</name>
<dbReference type="Gene3D" id="3.30.70.2940">
    <property type="match status" value="1"/>
</dbReference>
<reference evidence="1 2" key="2">
    <citation type="journal article" date="2008" name="Science">
        <title>Environmental genomics reveals a single-species ecosystem deep within Earth.</title>
        <authorList>
            <person name="Chivian D."/>
            <person name="Brodie E.L."/>
            <person name="Alm E.J."/>
            <person name="Culley D.E."/>
            <person name="Dehal P.S."/>
            <person name="Desantis T.Z."/>
            <person name="Gihring T.M."/>
            <person name="Lapidus A."/>
            <person name="Lin L.H."/>
            <person name="Lowry S.R."/>
            <person name="Moser D.P."/>
            <person name="Richardson P.M."/>
            <person name="Southam G."/>
            <person name="Wanger G."/>
            <person name="Pratt L.M."/>
            <person name="Andersen G.L."/>
            <person name="Hazen T.C."/>
            <person name="Brockman F.J."/>
            <person name="Arkin A.P."/>
            <person name="Onstott T.C."/>
        </authorList>
    </citation>
    <scope>NUCLEOTIDE SEQUENCE [LARGE SCALE GENOMIC DNA]</scope>
    <source>
        <strain evidence="1 2">MP104C</strain>
    </source>
</reference>
<dbReference type="Gene3D" id="2.60.40.4350">
    <property type="match status" value="1"/>
</dbReference>
<dbReference type="HOGENOM" id="CLU_044328_0_0_9"/>
<evidence type="ECO:0008006" key="3">
    <source>
        <dbReference type="Google" id="ProtNLM"/>
    </source>
</evidence>
<reference evidence="2" key="1">
    <citation type="submission" date="2007-10" db="EMBL/GenBank/DDBJ databases">
        <title>Complete sequence of chromosome of Desulforudis audaxviator MP104C.</title>
        <authorList>
            <person name="Copeland A."/>
            <person name="Lucas S."/>
            <person name="Lapidus A."/>
            <person name="Barry K."/>
            <person name="Glavina del Rio T."/>
            <person name="Dalin E."/>
            <person name="Tice H."/>
            <person name="Bruce D."/>
            <person name="Pitluck S."/>
            <person name="Lowry S.R."/>
            <person name="Larimer F."/>
            <person name="Land M.L."/>
            <person name="Hauser L."/>
            <person name="Kyrpides N."/>
            <person name="Ivanova N.N."/>
            <person name="Richardson P."/>
        </authorList>
    </citation>
    <scope>NUCLEOTIDE SEQUENCE [LARGE SCALE GENOMIC DNA]</scope>
    <source>
        <strain evidence="2">MP104C</strain>
    </source>
</reference>
<dbReference type="EMBL" id="CP000860">
    <property type="protein sequence ID" value="ACA60318.1"/>
    <property type="molecule type" value="Genomic_DNA"/>
</dbReference>
<dbReference type="Pfam" id="PF09700">
    <property type="entry name" value="Cas_Cmr3"/>
    <property type="match status" value="1"/>
</dbReference>
<dbReference type="STRING" id="477974.Daud_1822"/>
<evidence type="ECO:0000313" key="1">
    <source>
        <dbReference type="EMBL" id="ACA60318.1"/>
    </source>
</evidence>
<dbReference type="KEGG" id="dau:Daud_1822"/>
<accession>B1I5K9</accession>
<dbReference type="RefSeq" id="WP_012302894.1">
    <property type="nucleotide sequence ID" value="NC_010424.1"/>
</dbReference>
<proteinExistence type="predicted"/>
<dbReference type="OrthoDB" id="6162707at2"/>
<evidence type="ECO:0000313" key="2">
    <source>
        <dbReference type="Proteomes" id="UP000008544"/>
    </source>
</evidence>
<dbReference type="AlphaFoldDB" id="B1I5K9"/>
<dbReference type="CDD" id="cd09748">
    <property type="entry name" value="Cmr3_III-B"/>
    <property type="match status" value="1"/>
</dbReference>
<keyword evidence="2" id="KW-1185">Reference proteome</keyword>
<sequence>MTVWIIEPRDPLIARDGRPFGPVPGARAESLAFPFPSTTTGAVRTRNGLDASGCFQPGEVPRVKQINVRGPLLVELDAGTGDVTRWLVPAPADALLLELKSADTAKAEIKQLVPLQLPPGAGTNLPEAMALVGMPHRDPRKPSTKAPQYWDWDSFQQWLLNPQERDEVSLSDLGHDGLVREARMHVSIRPNTQTADEERGALFQTRGLEFIHMPEKQALSKARRLGLAVATDAPSLKPGIGPLGGERRLVFWRRSNETLPSLSGALEERIAALGHCRLILLTPAHFKAGWKPAWLLEGREGVIPSLQAVALKRCQTVSGWDFAKGERKPTRRLAPAGTVYFLKLDGDSAAVKRWIDTIWMHCVSDEEQDRRDGFGLAVLGVWDGTFHRMEV</sequence>
<dbReference type="eggNOG" id="COG1769">
    <property type="taxonomic scope" value="Bacteria"/>
</dbReference>
<dbReference type="Proteomes" id="UP000008544">
    <property type="component" value="Chromosome"/>
</dbReference>
<organism evidence="1 2">
    <name type="scientific">Desulforudis audaxviator (strain MP104C)</name>
    <dbReference type="NCBI Taxonomy" id="477974"/>
    <lineage>
        <taxon>Bacteria</taxon>
        <taxon>Bacillati</taxon>
        <taxon>Bacillota</taxon>
        <taxon>Clostridia</taxon>
        <taxon>Thermoanaerobacterales</taxon>
        <taxon>Candidatus Desulforudaceae</taxon>
        <taxon>Candidatus Desulforudis</taxon>
    </lineage>
</organism>